<evidence type="ECO:0000313" key="6">
    <source>
        <dbReference type="Proteomes" id="UP001234989"/>
    </source>
</evidence>
<evidence type="ECO:0000259" key="3">
    <source>
        <dbReference type="Pfam" id="PF03732"/>
    </source>
</evidence>
<dbReference type="PANTHER" id="PTHR46148">
    <property type="entry name" value="CHROMO DOMAIN-CONTAINING PROTEIN"/>
    <property type="match status" value="1"/>
</dbReference>
<dbReference type="InterPro" id="IPR029480">
    <property type="entry name" value="Transpos_assoc"/>
</dbReference>
<dbReference type="Proteomes" id="UP001234989">
    <property type="component" value="Chromosome 3"/>
</dbReference>
<dbReference type="Pfam" id="PF00385">
    <property type="entry name" value="Chromo"/>
    <property type="match status" value="1"/>
</dbReference>
<evidence type="ECO:0000259" key="2">
    <source>
        <dbReference type="Pfam" id="PF00385"/>
    </source>
</evidence>
<proteinExistence type="predicted"/>
<dbReference type="Pfam" id="PF13963">
    <property type="entry name" value="Transpos_assoc"/>
    <property type="match status" value="1"/>
</dbReference>
<protein>
    <submittedName>
        <fullName evidence="5">Uncharacterized protein</fullName>
    </submittedName>
</protein>
<gene>
    <name evidence="5" type="ORF">MTR67_012476</name>
</gene>
<dbReference type="EMBL" id="CP133614">
    <property type="protein sequence ID" value="WMV19091.1"/>
    <property type="molecule type" value="Genomic_DNA"/>
</dbReference>
<feature type="region of interest" description="Disordered" evidence="1">
    <location>
        <begin position="76"/>
        <end position="110"/>
    </location>
</feature>
<dbReference type="InterPro" id="IPR005162">
    <property type="entry name" value="Retrotrans_gag_dom"/>
</dbReference>
<keyword evidence="6" id="KW-1185">Reference proteome</keyword>
<name>A0AAF0QEK2_SOLVR</name>
<evidence type="ECO:0000259" key="4">
    <source>
        <dbReference type="Pfam" id="PF13963"/>
    </source>
</evidence>
<dbReference type="Pfam" id="PF03732">
    <property type="entry name" value="Retrotrans_gag"/>
    <property type="match status" value="1"/>
</dbReference>
<feature type="domain" description="Retrotransposon gag" evidence="3">
    <location>
        <begin position="194"/>
        <end position="289"/>
    </location>
</feature>
<accession>A0AAF0QEK2</accession>
<sequence length="566" mass="65228">MLKKCMGDPSLIVQTENVQIKDNLSYEEIPVQILDRQVRKLRTKEVALVKVLWRNQFVEEATWEAEEDMKKIYPHLFESGQNSDQARGRLARRNVEPQEQGVPNAPNLQPQGEVTNVEFREAIRMLRQVVTNQVWQPRGPRQDEADTSRIREFLRMNPSSFTGSVTTEDLQNFIEELKKVFDVMHVVDTERVELAAYQLKDIARTWFDQWNVGRPENAPPARWACFEEAFLEHFFPRELKEAKVSEFLTLQQDFLSVYEYGLKFTQLSRYAPEMGKDIRIKMRLFIAGLGRLSSKEGRAAMLIGDMDISRLSTPESVSSTELSKPGQGSAWGQRWCPNAGHVQGVGSGVTKVLVIEDMKGVVERLVKILMEFAHRKWMYDRTHPNRAGLRVEFINGVKEFIAKAKTRDDFFIEGTIRCPYAKCKCIKLLKPDKVEFHILKKGFMNNYYVWTVHGENDAIVANVDFQNAYNGAQSEPNDEAKRFYEQLTEANRPLYKGSMYSKLSVVVRLLSIKSDYSIAKAWMDSIIGLMNEVNPNKIDLPKDFYTTKTMVSKLGLSSEWINCCEK</sequence>
<reference evidence="5" key="1">
    <citation type="submission" date="2023-08" db="EMBL/GenBank/DDBJ databases">
        <title>A de novo genome assembly of Solanum verrucosum Schlechtendal, a Mexican diploid species geographically isolated from the other diploid A-genome species in potato relatives.</title>
        <authorList>
            <person name="Hosaka K."/>
        </authorList>
    </citation>
    <scope>NUCLEOTIDE SEQUENCE</scope>
    <source>
        <tissue evidence="5">Young leaves</tissue>
    </source>
</reference>
<evidence type="ECO:0000256" key="1">
    <source>
        <dbReference type="SAM" id="MobiDB-lite"/>
    </source>
</evidence>
<feature type="domain" description="Chromo" evidence="2">
    <location>
        <begin position="31"/>
        <end position="78"/>
    </location>
</feature>
<feature type="domain" description="Transposase-associated" evidence="4">
    <location>
        <begin position="375"/>
        <end position="455"/>
    </location>
</feature>
<dbReference type="InterPro" id="IPR023780">
    <property type="entry name" value="Chromo_domain"/>
</dbReference>
<feature type="non-terminal residue" evidence="5">
    <location>
        <position position="566"/>
    </location>
</feature>
<organism evidence="5 6">
    <name type="scientific">Solanum verrucosum</name>
    <dbReference type="NCBI Taxonomy" id="315347"/>
    <lineage>
        <taxon>Eukaryota</taxon>
        <taxon>Viridiplantae</taxon>
        <taxon>Streptophyta</taxon>
        <taxon>Embryophyta</taxon>
        <taxon>Tracheophyta</taxon>
        <taxon>Spermatophyta</taxon>
        <taxon>Magnoliopsida</taxon>
        <taxon>eudicotyledons</taxon>
        <taxon>Gunneridae</taxon>
        <taxon>Pentapetalae</taxon>
        <taxon>asterids</taxon>
        <taxon>lamiids</taxon>
        <taxon>Solanales</taxon>
        <taxon>Solanaceae</taxon>
        <taxon>Solanoideae</taxon>
        <taxon>Solaneae</taxon>
        <taxon>Solanum</taxon>
    </lineage>
</organism>
<evidence type="ECO:0000313" key="5">
    <source>
        <dbReference type="EMBL" id="WMV19091.1"/>
    </source>
</evidence>
<dbReference type="PANTHER" id="PTHR46148:SF56">
    <property type="entry name" value="RETROTRANSPOSON PROTEIN"/>
    <property type="match status" value="1"/>
</dbReference>
<dbReference type="AlphaFoldDB" id="A0AAF0QEK2"/>